<evidence type="ECO:0000256" key="4">
    <source>
        <dbReference type="PROSITE-ProRule" id="PRU00175"/>
    </source>
</evidence>
<name>A0AAD7BI53_9AGAR</name>
<dbReference type="PANTHER" id="PTHR23327">
    <property type="entry name" value="RING FINGER PROTEIN 127"/>
    <property type="match status" value="1"/>
</dbReference>
<keyword evidence="1" id="KW-0479">Metal-binding</keyword>
<dbReference type="PROSITE" id="PS50089">
    <property type="entry name" value="ZF_RING_2"/>
    <property type="match status" value="1"/>
</dbReference>
<gene>
    <name evidence="7" type="ORF">FB45DRAFT_839128</name>
</gene>
<comment type="caution">
    <text evidence="7">The sequence shown here is derived from an EMBL/GenBank/DDBJ whole genome shotgun (WGS) entry which is preliminary data.</text>
</comment>
<accession>A0AAD7BI53</accession>
<dbReference type="InterPro" id="IPR013083">
    <property type="entry name" value="Znf_RING/FYVE/PHD"/>
</dbReference>
<dbReference type="PROSITE" id="PS00518">
    <property type="entry name" value="ZF_RING_1"/>
    <property type="match status" value="1"/>
</dbReference>
<evidence type="ECO:0000259" key="6">
    <source>
        <dbReference type="PROSITE" id="PS51382"/>
    </source>
</evidence>
<organism evidence="7 8">
    <name type="scientific">Roridomyces roridus</name>
    <dbReference type="NCBI Taxonomy" id="1738132"/>
    <lineage>
        <taxon>Eukaryota</taxon>
        <taxon>Fungi</taxon>
        <taxon>Dikarya</taxon>
        <taxon>Basidiomycota</taxon>
        <taxon>Agaricomycotina</taxon>
        <taxon>Agaricomycetes</taxon>
        <taxon>Agaricomycetidae</taxon>
        <taxon>Agaricales</taxon>
        <taxon>Marasmiineae</taxon>
        <taxon>Mycenaceae</taxon>
        <taxon>Roridomyces</taxon>
    </lineage>
</organism>
<dbReference type="EMBL" id="JARKIF010000016">
    <property type="protein sequence ID" value="KAJ7621261.1"/>
    <property type="molecule type" value="Genomic_DNA"/>
</dbReference>
<feature type="domain" description="SPX" evidence="6">
    <location>
        <begin position="1"/>
        <end position="327"/>
    </location>
</feature>
<dbReference type="AlphaFoldDB" id="A0AAD7BI53"/>
<dbReference type="Pfam" id="PF03105">
    <property type="entry name" value="SPX"/>
    <property type="match status" value="1"/>
</dbReference>
<dbReference type="PANTHER" id="PTHR23327:SF51">
    <property type="entry name" value="TRANSCRIPTIONAL REGULATOR OF YEAST FORM ADHERENCE 3"/>
    <property type="match status" value="1"/>
</dbReference>
<evidence type="ECO:0000259" key="5">
    <source>
        <dbReference type="PROSITE" id="PS50089"/>
    </source>
</evidence>
<evidence type="ECO:0000313" key="8">
    <source>
        <dbReference type="Proteomes" id="UP001221142"/>
    </source>
</evidence>
<reference evidence="7" key="1">
    <citation type="submission" date="2023-03" db="EMBL/GenBank/DDBJ databases">
        <title>Massive genome expansion in bonnet fungi (Mycena s.s.) driven by repeated elements and novel gene families across ecological guilds.</title>
        <authorList>
            <consortium name="Lawrence Berkeley National Laboratory"/>
            <person name="Harder C.B."/>
            <person name="Miyauchi S."/>
            <person name="Viragh M."/>
            <person name="Kuo A."/>
            <person name="Thoen E."/>
            <person name="Andreopoulos B."/>
            <person name="Lu D."/>
            <person name="Skrede I."/>
            <person name="Drula E."/>
            <person name="Henrissat B."/>
            <person name="Morin E."/>
            <person name="Kohler A."/>
            <person name="Barry K."/>
            <person name="LaButti K."/>
            <person name="Morin E."/>
            <person name="Salamov A."/>
            <person name="Lipzen A."/>
            <person name="Mereny Z."/>
            <person name="Hegedus B."/>
            <person name="Baldrian P."/>
            <person name="Stursova M."/>
            <person name="Weitz H."/>
            <person name="Taylor A."/>
            <person name="Grigoriev I.V."/>
            <person name="Nagy L.G."/>
            <person name="Martin F."/>
            <person name="Kauserud H."/>
        </authorList>
    </citation>
    <scope>NUCLEOTIDE SEQUENCE</scope>
    <source>
        <strain evidence="7">9284</strain>
    </source>
</reference>
<feature type="domain" description="RING-type" evidence="5">
    <location>
        <begin position="364"/>
        <end position="403"/>
    </location>
</feature>
<evidence type="ECO:0000256" key="3">
    <source>
        <dbReference type="ARBA" id="ARBA00022833"/>
    </source>
</evidence>
<dbReference type="Proteomes" id="UP001221142">
    <property type="component" value="Unassembled WGS sequence"/>
</dbReference>
<dbReference type="InterPro" id="IPR017907">
    <property type="entry name" value="Znf_RING_CS"/>
</dbReference>
<dbReference type="GO" id="GO:0008270">
    <property type="term" value="F:zinc ion binding"/>
    <property type="evidence" value="ECO:0007669"/>
    <property type="project" value="UniProtKB-KW"/>
</dbReference>
<protein>
    <recommendedName>
        <fullName evidence="9">RING-14 protein</fullName>
    </recommendedName>
</protein>
<keyword evidence="3" id="KW-0862">Zinc</keyword>
<sequence length="460" mass="51560">MHFSKVYAQLLQDLPPELAENSFQYRELKKLINQIATELLALGLEPTVLHNLLQSEGKGKGKEKETAPTVFYELDTTSGKIEPRLRLWVEPPTSRVEEVGEFEIEGSSSLSSQVSLSSALQRHPEFLSGLRIGSQVEVVIPLTSDSAFFQLLATSLQTLQAHLVTINAQFVRTLVELTKTVSDSARPASSTSSGFRVLSGLKSDAGGVRVGASSAKSDLNAWREIFALYVETEIFESIHERDRGERSVEEAQNRLRKFADRMTARGLKDGHLMKLKQSQDALDCFLQLNVFILNVKKFELANAEATRKILKKRMKRTALPTTDSNNLNSLSLIPVIDGSLPRILVQELGTTLLPIIPSLEDYQCFICMSLAFKPIRLACGHLFCVRCLVKMQKRGNGDCPMCRSPCVLVANRSNVDWAMLNFMRDWFPEEATVKLKQNEREAAQEQLEELGLPEERCIMM</sequence>
<evidence type="ECO:0000256" key="2">
    <source>
        <dbReference type="ARBA" id="ARBA00022771"/>
    </source>
</evidence>
<evidence type="ECO:0000313" key="7">
    <source>
        <dbReference type="EMBL" id="KAJ7621261.1"/>
    </source>
</evidence>
<keyword evidence="8" id="KW-1185">Reference proteome</keyword>
<dbReference type="Gene3D" id="3.30.40.10">
    <property type="entry name" value="Zinc/RING finger domain, C3HC4 (zinc finger)"/>
    <property type="match status" value="1"/>
</dbReference>
<dbReference type="Pfam" id="PF13920">
    <property type="entry name" value="zf-C3HC4_3"/>
    <property type="match status" value="1"/>
</dbReference>
<keyword evidence="2 4" id="KW-0863">Zinc-finger</keyword>
<dbReference type="SUPFAM" id="SSF57850">
    <property type="entry name" value="RING/U-box"/>
    <property type="match status" value="1"/>
</dbReference>
<dbReference type="InterPro" id="IPR004331">
    <property type="entry name" value="SPX_dom"/>
</dbReference>
<proteinExistence type="predicted"/>
<evidence type="ECO:0008006" key="9">
    <source>
        <dbReference type="Google" id="ProtNLM"/>
    </source>
</evidence>
<dbReference type="PROSITE" id="PS51382">
    <property type="entry name" value="SPX"/>
    <property type="match status" value="1"/>
</dbReference>
<evidence type="ECO:0000256" key="1">
    <source>
        <dbReference type="ARBA" id="ARBA00022723"/>
    </source>
</evidence>
<dbReference type="InterPro" id="IPR001841">
    <property type="entry name" value="Znf_RING"/>
</dbReference>
<dbReference type="SMART" id="SM00184">
    <property type="entry name" value="RING"/>
    <property type="match status" value="1"/>
</dbReference>